<keyword evidence="6" id="KW-0813">Transport</keyword>
<organism evidence="11 12">
    <name type="scientific">Philodulcilactobacillus myokoensis</name>
    <dbReference type="NCBI Taxonomy" id="2929573"/>
    <lineage>
        <taxon>Bacteria</taxon>
        <taxon>Bacillati</taxon>
        <taxon>Bacillota</taxon>
        <taxon>Bacilli</taxon>
        <taxon>Lactobacillales</taxon>
        <taxon>Lactobacillaceae</taxon>
        <taxon>Philodulcilactobacillus</taxon>
    </lineage>
</organism>
<reference evidence="11" key="1">
    <citation type="submission" date="2022-07" db="EMBL/GenBank/DDBJ databases">
        <authorList>
            <person name="Kouya T."/>
            <person name="Ishiyama Y."/>
        </authorList>
    </citation>
    <scope>NUCLEOTIDE SEQUENCE</scope>
    <source>
        <strain evidence="11">WR16-4</strain>
    </source>
</reference>
<evidence type="ECO:0000256" key="9">
    <source>
        <dbReference type="ARBA" id="ARBA00049940"/>
    </source>
</evidence>
<evidence type="ECO:0000313" key="11">
    <source>
        <dbReference type="EMBL" id="GLB46295.1"/>
    </source>
</evidence>
<accession>A0A9W6ERV9</accession>
<evidence type="ECO:0000256" key="5">
    <source>
        <dbReference type="ARBA" id="ARBA00023136"/>
    </source>
</evidence>
<sequence length="112" mass="12385">MIDKILIAAAITSIAAVCRLETVRLFNHYSFPVATIMINVLGGFLLGLVNHWIVDSTWLLLIASAFISGYTTFSTFMNETVQLNLAAVWQSILYFVLTVGLGLGFAWLGNWI</sequence>
<evidence type="ECO:0000256" key="4">
    <source>
        <dbReference type="ARBA" id="ARBA00022989"/>
    </source>
</evidence>
<evidence type="ECO:0000256" key="2">
    <source>
        <dbReference type="ARBA" id="ARBA00022475"/>
    </source>
</evidence>
<keyword evidence="6" id="KW-0407">Ion channel</keyword>
<dbReference type="PANTHER" id="PTHR28259:SF1">
    <property type="entry name" value="FLUORIDE EXPORT PROTEIN 1-RELATED"/>
    <property type="match status" value="1"/>
</dbReference>
<dbReference type="RefSeq" id="WP_286135752.1">
    <property type="nucleotide sequence ID" value="NZ_BRPL01000002.1"/>
</dbReference>
<evidence type="ECO:0000256" key="7">
    <source>
        <dbReference type="ARBA" id="ARBA00035120"/>
    </source>
</evidence>
<dbReference type="PANTHER" id="PTHR28259">
    <property type="entry name" value="FLUORIDE EXPORT PROTEIN 1-RELATED"/>
    <property type="match status" value="1"/>
</dbReference>
<keyword evidence="2 10" id="KW-1003">Cell membrane</keyword>
<dbReference type="Proteomes" id="UP001144204">
    <property type="component" value="Unassembled WGS sequence"/>
</dbReference>
<dbReference type="AlphaFoldDB" id="A0A9W6ERV9"/>
<protein>
    <recommendedName>
        <fullName evidence="10">Fluoride-specific ion channel</fullName>
    </recommendedName>
</protein>
<feature type="transmembrane region" description="Helical" evidence="10">
    <location>
        <begin position="29"/>
        <end position="49"/>
    </location>
</feature>
<evidence type="ECO:0000256" key="10">
    <source>
        <dbReference type="RuleBase" id="RU004340"/>
    </source>
</evidence>
<reference evidence="11" key="2">
    <citation type="journal article" date="2023" name="PLoS ONE">
        <title>Philodulcilactobacillus myokoensis gen. nov., sp. nov., a fructophilic, acidophilic, and agar-phobic lactic acid bacterium isolated from fermented vegetable extracts.</title>
        <authorList>
            <person name="Kouya T."/>
            <person name="Ishiyama Y."/>
            <person name="Ohashi S."/>
            <person name="Kumakubo R."/>
            <person name="Yamazaki T."/>
            <person name="Otaki T."/>
        </authorList>
    </citation>
    <scope>NUCLEOTIDE SEQUENCE</scope>
    <source>
        <strain evidence="11">WR16-4</strain>
    </source>
</reference>
<evidence type="ECO:0000256" key="8">
    <source>
        <dbReference type="ARBA" id="ARBA00035585"/>
    </source>
</evidence>
<dbReference type="EMBL" id="BRPL01000002">
    <property type="protein sequence ID" value="GLB46295.1"/>
    <property type="molecule type" value="Genomic_DNA"/>
</dbReference>
<evidence type="ECO:0000256" key="3">
    <source>
        <dbReference type="ARBA" id="ARBA00022692"/>
    </source>
</evidence>
<dbReference type="Pfam" id="PF02537">
    <property type="entry name" value="CRCB"/>
    <property type="match status" value="1"/>
</dbReference>
<feature type="transmembrane region" description="Helical" evidence="10">
    <location>
        <begin position="56"/>
        <end position="76"/>
    </location>
</feature>
<gene>
    <name evidence="11" type="ORF">WR164_02740</name>
</gene>
<comment type="function">
    <text evidence="9">Fluoride-specific ion channel. Important for reducing fluoride concentration in the cell, thus reducing its toxicity.</text>
</comment>
<evidence type="ECO:0000256" key="6">
    <source>
        <dbReference type="ARBA" id="ARBA00023303"/>
    </source>
</evidence>
<proteinExistence type="inferred from homology"/>
<feature type="transmembrane region" description="Helical" evidence="10">
    <location>
        <begin position="88"/>
        <end position="108"/>
    </location>
</feature>
<keyword evidence="6" id="KW-0406">Ion transport</keyword>
<dbReference type="GO" id="GO:0005886">
    <property type="term" value="C:plasma membrane"/>
    <property type="evidence" value="ECO:0007669"/>
    <property type="project" value="UniProtKB-SubCell"/>
</dbReference>
<comment type="similarity">
    <text evidence="7 10">Belongs to the fluoride channel Fluc/FEX (TC 1.A.43) family.</text>
</comment>
<evidence type="ECO:0000313" key="12">
    <source>
        <dbReference type="Proteomes" id="UP001144204"/>
    </source>
</evidence>
<comment type="caution">
    <text evidence="11">The sequence shown here is derived from an EMBL/GenBank/DDBJ whole genome shotgun (WGS) entry which is preliminary data.</text>
</comment>
<keyword evidence="12" id="KW-1185">Reference proteome</keyword>
<dbReference type="InterPro" id="IPR003691">
    <property type="entry name" value="FluC"/>
</dbReference>
<keyword evidence="5 10" id="KW-0472">Membrane</keyword>
<comment type="subcellular location">
    <subcellularLocation>
        <location evidence="1">Cell membrane</location>
        <topology evidence="1">Multi-pass membrane protein</topology>
    </subcellularLocation>
</comment>
<keyword evidence="4 10" id="KW-1133">Transmembrane helix</keyword>
<evidence type="ECO:0000256" key="1">
    <source>
        <dbReference type="ARBA" id="ARBA00004651"/>
    </source>
</evidence>
<keyword evidence="3 10" id="KW-0812">Transmembrane</keyword>
<dbReference type="GO" id="GO:1903425">
    <property type="term" value="F:fluoride transmembrane transporter activity"/>
    <property type="evidence" value="ECO:0007669"/>
    <property type="project" value="TreeGrafter"/>
</dbReference>
<comment type="catalytic activity">
    <reaction evidence="8">
        <text>fluoride(in) = fluoride(out)</text>
        <dbReference type="Rhea" id="RHEA:76159"/>
        <dbReference type="ChEBI" id="CHEBI:17051"/>
    </reaction>
    <physiologicalReaction direction="left-to-right" evidence="8">
        <dbReference type="Rhea" id="RHEA:76160"/>
    </physiologicalReaction>
</comment>
<name>A0A9W6ERV9_9LACO</name>